<keyword evidence="5" id="KW-1185">Reference proteome</keyword>
<dbReference type="Proteomes" id="UP001458880">
    <property type="component" value="Unassembled WGS sequence"/>
</dbReference>
<evidence type="ECO:0000313" key="4">
    <source>
        <dbReference type="EMBL" id="KAK9686884.1"/>
    </source>
</evidence>
<gene>
    <name evidence="4" type="ORF">QE152_g36863</name>
</gene>
<evidence type="ECO:0000256" key="2">
    <source>
        <dbReference type="ARBA" id="ARBA00023108"/>
    </source>
</evidence>
<dbReference type="Gene3D" id="3.15.10.30">
    <property type="entry name" value="Haemolymph juvenile hormone binding protein"/>
    <property type="match status" value="1"/>
</dbReference>
<organism evidence="4 5">
    <name type="scientific">Popillia japonica</name>
    <name type="common">Japanese beetle</name>
    <dbReference type="NCBI Taxonomy" id="7064"/>
    <lineage>
        <taxon>Eukaryota</taxon>
        <taxon>Metazoa</taxon>
        <taxon>Ecdysozoa</taxon>
        <taxon>Arthropoda</taxon>
        <taxon>Hexapoda</taxon>
        <taxon>Insecta</taxon>
        <taxon>Pterygota</taxon>
        <taxon>Neoptera</taxon>
        <taxon>Endopterygota</taxon>
        <taxon>Coleoptera</taxon>
        <taxon>Polyphaga</taxon>
        <taxon>Scarabaeiformia</taxon>
        <taxon>Scarabaeidae</taxon>
        <taxon>Rutelinae</taxon>
        <taxon>Popillia</taxon>
    </lineage>
</organism>
<dbReference type="AlphaFoldDB" id="A0AAW1ICB2"/>
<dbReference type="PANTHER" id="PTHR11008">
    <property type="entry name" value="PROTEIN TAKEOUT-LIKE PROTEIN"/>
    <property type="match status" value="1"/>
</dbReference>
<evidence type="ECO:0000256" key="1">
    <source>
        <dbReference type="ARBA" id="ARBA00022729"/>
    </source>
</evidence>
<dbReference type="GO" id="GO:0005615">
    <property type="term" value="C:extracellular space"/>
    <property type="evidence" value="ECO:0007669"/>
    <property type="project" value="TreeGrafter"/>
</dbReference>
<reference evidence="4 5" key="1">
    <citation type="journal article" date="2024" name="BMC Genomics">
        <title>De novo assembly and annotation of Popillia japonica's genome with initial clues to its potential as an invasive pest.</title>
        <authorList>
            <person name="Cucini C."/>
            <person name="Boschi S."/>
            <person name="Funari R."/>
            <person name="Cardaioli E."/>
            <person name="Iannotti N."/>
            <person name="Marturano G."/>
            <person name="Paoli F."/>
            <person name="Bruttini M."/>
            <person name="Carapelli A."/>
            <person name="Frati F."/>
            <person name="Nardi F."/>
        </authorList>
    </citation>
    <scope>NUCLEOTIDE SEQUENCE [LARGE SCALE GENOMIC DNA]</scope>
    <source>
        <strain evidence="4">DMR45628</strain>
    </source>
</reference>
<dbReference type="InterPro" id="IPR038606">
    <property type="entry name" value="To_sf"/>
</dbReference>
<dbReference type="PANTHER" id="PTHR11008:SF14">
    <property type="entry name" value="CIRCADIAN CLOCK-CONTROLLED PROTEIN-LIKE PROTEIN"/>
    <property type="match status" value="1"/>
</dbReference>
<accession>A0AAW1ICB2</accession>
<dbReference type="EMBL" id="JASPKY010000678">
    <property type="protein sequence ID" value="KAK9686884.1"/>
    <property type="molecule type" value="Genomic_DNA"/>
</dbReference>
<comment type="caution">
    <text evidence="4">The sequence shown here is derived from an EMBL/GenBank/DDBJ whole genome shotgun (WGS) entry which is preliminary data.</text>
</comment>
<comment type="similarity">
    <text evidence="3">Belongs to the TO family.</text>
</comment>
<keyword evidence="1" id="KW-0732">Signal</keyword>
<dbReference type="SMART" id="SM00700">
    <property type="entry name" value="JHBP"/>
    <property type="match status" value="1"/>
</dbReference>
<name>A0AAW1ICB2_POPJA</name>
<dbReference type="GO" id="GO:0007623">
    <property type="term" value="P:circadian rhythm"/>
    <property type="evidence" value="ECO:0007669"/>
    <property type="project" value="UniProtKB-ARBA"/>
</dbReference>
<sequence>MYRNRCLWVFIVCCISELESKRELPTFLKPCHRNNQLNDCIKKTMLELKPELAKGIPAMKIPPLHPLHLPKLDTSHDNIELVFINYNIEPMEDYTIKNVQMDLEKCELFLDLFYPNLVTYGDYRVKGQLLLFQLDGQGKIFLNFTDTSLTTKVKCNKITKNGKEYADFTNLDSKVTIASFRLDLTDLFKDNTELTKNTVAVFNENSKELLNEFENVIGIAVGQGITLQIVQSVFKLFPLDVILPQ</sequence>
<proteinExistence type="inferred from homology"/>
<evidence type="ECO:0000313" key="5">
    <source>
        <dbReference type="Proteomes" id="UP001458880"/>
    </source>
</evidence>
<protein>
    <submittedName>
        <fullName evidence="4">Hemolymph juvenile hormone binding protein (JHBP)</fullName>
    </submittedName>
</protein>
<dbReference type="Pfam" id="PF06585">
    <property type="entry name" value="JHBP"/>
    <property type="match status" value="1"/>
</dbReference>
<keyword evidence="2" id="KW-0090">Biological rhythms</keyword>
<dbReference type="FunFam" id="3.15.10.30:FF:000001">
    <property type="entry name" value="Takeout-like protein 1"/>
    <property type="match status" value="1"/>
</dbReference>
<evidence type="ECO:0000256" key="3">
    <source>
        <dbReference type="ARBA" id="ARBA00060902"/>
    </source>
</evidence>
<dbReference type="InterPro" id="IPR010562">
    <property type="entry name" value="Haemolymph_juvenile_hormone-bd"/>
</dbReference>